<reference evidence="1" key="1">
    <citation type="submission" date="2012-05" db="EMBL/GenBank/DDBJ databases">
        <authorList>
            <person name="Krishnakumar V."/>
            <person name="Cheung F."/>
            <person name="Xiao Y."/>
            <person name="Chan A."/>
            <person name="Moskal W.A."/>
            <person name="Town C.D."/>
        </authorList>
    </citation>
    <scope>NUCLEOTIDE SEQUENCE</scope>
</reference>
<name>I3T8N0_LOTJA</name>
<proteinExistence type="evidence at transcript level"/>
<dbReference type="EMBL" id="BT149078">
    <property type="protein sequence ID" value="AFK48872.1"/>
    <property type="molecule type" value="mRNA"/>
</dbReference>
<organism evidence="1">
    <name type="scientific">Lotus japonicus</name>
    <name type="common">Lotus corniculatus var. japonicus</name>
    <dbReference type="NCBI Taxonomy" id="34305"/>
    <lineage>
        <taxon>Eukaryota</taxon>
        <taxon>Viridiplantae</taxon>
        <taxon>Streptophyta</taxon>
        <taxon>Embryophyta</taxon>
        <taxon>Tracheophyta</taxon>
        <taxon>Spermatophyta</taxon>
        <taxon>Magnoliopsida</taxon>
        <taxon>eudicotyledons</taxon>
        <taxon>Gunneridae</taxon>
        <taxon>Pentapetalae</taxon>
        <taxon>rosids</taxon>
        <taxon>fabids</taxon>
        <taxon>Fabales</taxon>
        <taxon>Fabaceae</taxon>
        <taxon>Papilionoideae</taxon>
        <taxon>50 kb inversion clade</taxon>
        <taxon>NPAAA clade</taxon>
        <taxon>Hologalegina</taxon>
        <taxon>robinioid clade</taxon>
        <taxon>Loteae</taxon>
        <taxon>Lotus</taxon>
    </lineage>
</organism>
<accession>I3T8N0</accession>
<sequence length="53" mass="6223">MRFGRTKLQSCPLTLMRELKLDSGWITLTKRYMILGGKCGFQKEKSMRQGRRS</sequence>
<protein>
    <submittedName>
        <fullName evidence="1">Uncharacterized protein</fullName>
    </submittedName>
</protein>
<dbReference type="AlphaFoldDB" id="I3T8N0"/>
<evidence type="ECO:0000313" key="1">
    <source>
        <dbReference type="EMBL" id="AFK48872.1"/>
    </source>
</evidence>